<dbReference type="GO" id="GO:0009627">
    <property type="term" value="P:systemic acquired resistance"/>
    <property type="evidence" value="ECO:0007669"/>
    <property type="project" value="InterPro"/>
</dbReference>
<evidence type="ECO:0000313" key="3">
    <source>
        <dbReference type="EMBL" id="CAF1698948.1"/>
    </source>
</evidence>
<gene>
    <name evidence="4" type="primary">BnaC03g14230D</name>
    <name evidence="3" type="ORF">DARMORV10_C03P16500.1</name>
    <name evidence="4" type="ORF">GSBRNA2T00060850001</name>
</gene>
<dbReference type="Gene3D" id="1.10.110.10">
    <property type="entry name" value="Plant lipid-transfer and hydrophobic proteins"/>
    <property type="match status" value="1"/>
</dbReference>
<evidence type="ECO:0000256" key="1">
    <source>
        <dbReference type="SAM" id="SignalP"/>
    </source>
</evidence>
<dbReference type="SUPFAM" id="SSF47699">
    <property type="entry name" value="Bifunctional inhibitor/lipid-transfer protein/seed storage 2S albumin"/>
    <property type="match status" value="1"/>
</dbReference>
<dbReference type="Pfam" id="PF14368">
    <property type="entry name" value="LTP_2"/>
    <property type="match status" value="1"/>
</dbReference>
<organism evidence="4 5">
    <name type="scientific">Brassica napus</name>
    <name type="common">Rape</name>
    <dbReference type="NCBI Taxonomy" id="3708"/>
    <lineage>
        <taxon>Eukaryota</taxon>
        <taxon>Viridiplantae</taxon>
        <taxon>Streptophyta</taxon>
        <taxon>Embryophyta</taxon>
        <taxon>Tracheophyta</taxon>
        <taxon>Spermatophyta</taxon>
        <taxon>Magnoliopsida</taxon>
        <taxon>eudicotyledons</taxon>
        <taxon>Gunneridae</taxon>
        <taxon>Pentapetalae</taxon>
        <taxon>rosids</taxon>
        <taxon>malvids</taxon>
        <taxon>Brassicales</taxon>
        <taxon>Brassicaceae</taxon>
        <taxon>Brassiceae</taxon>
        <taxon>Brassica</taxon>
    </lineage>
</organism>
<dbReference type="Proteomes" id="UP000028999">
    <property type="component" value="Unassembled WGS sequence"/>
</dbReference>
<dbReference type="EMBL" id="LK032015">
    <property type="protein sequence ID" value="CDY11997.1"/>
    <property type="molecule type" value="Genomic_DNA"/>
</dbReference>
<dbReference type="EMBL" id="HG994367">
    <property type="protein sequence ID" value="CAF1698948.1"/>
    <property type="molecule type" value="Genomic_DNA"/>
</dbReference>
<dbReference type="InterPro" id="IPR039265">
    <property type="entry name" value="DIR1-like"/>
</dbReference>
<reference evidence="4" key="2">
    <citation type="submission" date="2014-06" db="EMBL/GenBank/DDBJ databases">
        <authorList>
            <person name="Genoscope - CEA"/>
        </authorList>
    </citation>
    <scope>NUCLEOTIDE SEQUENCE</scope>
</reference>
<dbReference type="STRING" id="3708.A0A078FG82"/>
<feature type="domain" description="Bifunctional inhibitor/plant lipid transfer protein/seed storage helical" evidence="2">
    <location>
        <begin position="30"/>
        <end position="96"/>
    </location>
</feature>
<dbReference type="Gramene" id="CDY11997">
    <property type="protein sequence ID" value="CDY11997"/>
    <property type="gene ID" value="GSBRNA2T00060850001"/>
</dbReference>
<sequence length="99" mass="10315">MGKNNTTILIIAMVLTTAMIMEEAKSYPICNTDTNDLQKCSPAVTGNSPPAPGPDCCAVAMSADLECLCRYLSLSGIDPSKIKSVLASCGVGNPSCLSW</sequence>
<dbReference type="GO" id="GO:0005504">
    <property type="term" value="F:fatty acid binding"/>
    <property type="evidence" value="ECO:0007669"/>
    <property type="project" value="InterPro"/>
</dbReference>
<dbReference type="PANTHER" id="PTHR33122">
    <property type="entry name" value="LIPID BINDING PROTEIN-RELATED"/>
    <property type="match status" value="1"/>
</dbReference>
<feature type="chain" id="PRO_5040665293" evidence="1">
    <location>
        <begin position="27"/>
        <end position="99"/>
    </location>
</feature>
<dbReference type="PANTHER" id="PTHR33122:SF58">
    <property type="entry name" value="GENOME ASSEMBLY, CHROMOSOME: A03"/>
    <property type="match status" value="1"/>
</dbReference>
<dbReference type="InterPro" id="IPR016140">
    <property type="entry name" value="Bifunc_inhib/LTP/seed_store"/>
</dbReference>
<dbReference type="AlphaFoldDB" id="A0A078FG82"/>
<reference evidence="4 5" key="1">
    <citation type="journal article" date="2014" name="Science">
        <title>Plant genetics. Early allopolyploid evolution in the post-Neolithic Brassica napus oilseed genome.</title>
        <authorList>
            <person name="Chalhoub B."/>
            <person name="Denoeud F."/>
            <person name="Liu S."/>
            <person name="Parkin I.A."/>
            <person name="Tang H."/>
            <person name="Wang X."/>
            <person name="Chiquet J."/>
            <person name="Belcram H."/>
            <person name="Tong C."/>
            <person name="Samans B."/>
            <person name="Correa M."/>
            <person name="Da Silva C."/>
            <person name="Just J."/>
            <person name="Falentin C."/>
            <person name="Koh C.S."/>
            <person name="Le Clainche I."/>
            <person name="Bernard M."/>
            <person name="Bento P."/>
            <person name="Noel B."/>
            <person name="Labadie K."/>
            <person name="Alberti A."/>
            <person name="Charles M."/>
            <person name="Arnaud D."/>
            <person name="Guo H."/>
            <person name="Daviaud C."/>
            <person name="Alamery S."/>
            <person name="Jabbari K."/>
            <person name="Zhao M."/>
            <person name="Edger P.P."/>
            <person name="Chelaifa H."/>
            <person name="Tack D."/>
            <person name="Lassalle G."/>
            <person name="Mestiri I."/>
            <person name="Schnel N."/>
            <person name="Le Paslier M.C."/>
            <person name="Fan G."/>
            <person name="Renault V."/>
            <person name="Bayer P.E."/>
            <person name="Golicz A.A."/>
            <person name="Manoli S."/>
            <person name="Lee T.H."/>
            <person name="Thi V.H."/>
            <person name="Chalabi S."/>
            <person name="Hu Q."/>
            <person name="Fan C."/>
            <person name="Tollenaere R."/>
            <person name="Lu Y."/>
            <person name="Battail C."/>
            <person name="Shen J."/>
            <person name="Sidebottom C.H."/>
            <person name="Wang X."/>
            <person name="Canaguier A."/>
            <person name="Chauveau A."/>
            <person name="Berard A."/>
            <person name="Deniot G."/>
            <person name="Guan M."/>
            <person name="Liu Z."/>
            <person name="Sun F."/>
            <person name="Lim Y.P."/>
            <person name="Lyons E."/>
            <person name="Town C.D."/>
            <person name="Bancroft I."/>
            <person name="Wang X."/>
            <person name="Meng J."/>
            <person name="Ma J."/>
            <person name="Pires J.C."/>
            <person name="King G.J."/>
            <person name="Brunel D."/>
            <person name="Delourme R."/>
            <person name="Renard M."/>
            <person name="Aury J.M."/>
            <person name="Adams K.L."/>
            <person name="Batley J."/>
            <person name="Snowdon R.J."/>
            <person name="Tost J."/>
            <person name="Edwards D."/>
            <person name="Zhou Y."/>
            <person name="Hua W."/>
            <person name="Sharpe A.G."/>
            <person name="Paterson A.H."/>
            <person name="Guan C."/>
            <person name="Wincker P."/>
        </authorList>
    </citation>
    <scope>NUCLEOTIDE SEQUENCE [LARGE SCALE GENOMIC DNA]</scope>
    <source>
        <strain evidence="5">cv. Darmor-bzh</strain>
    </source>
</reference>
<dbReference type="InterPro" id="IPR036312">
    <property type="entry name" value="Bifun_inhib/LTP/seed_sf"/>
</dbReference>
<feature type="signal peptide" evidence="1">
    <location>
        <begin position="1"/>
        <end position="26"/>
    </location>
</feature>
<evidence type="ECO:0000259" key="2">
    <source>
        <dbReference type="SMART" id="SM00499"/>
    </source>
</evidence>
<proteinExistence type="predicted"/>
<dbReference type="InterPro" id="IPR044741">
    <property type="entry name" value="NsLTP-like"/>
</dbReference>
<protein>
    <submittedName>
        <fullName evidence="3">(rape) hypothetical protein</fullName>
    </submittedName>
    <submittedName>
        <fullName evidence="4">BnaC03g14230D protein</fullName>
    </submittedName>
</protein>
<dbReference type="SMART" id="SM00499">
    <property type="entry name" value="AAI"/>
    <property type="match status" value="1"/>
</dbReference>
<keyword evidence="1" id="KW-0732">Signal</keyword>
<name>A0A078FG82_BRANA</name>
<keyword evidence="5" id="KW-1185">Reference proteome</keyword>
<evidence type="ECO:0000313" key="4">
    <source>
        <dbReference type="EMBL" id="CDY11997.1"/>
    </source>
</evidence>
<dbReference type="PaxDb" id="3708-A0A078FG82"/>
<reference evidence="3" key="3">
    <citation type="submission" date="2021-01" db="EMBL/GenBank/DDBJ databases">
        <authorList>
            <consortium name="Genoscope - CEA"/>
            <person name="William W."/>
        </authorList>
    </citation>
    <scope>NUCLEOTIDE SEQUENCE</scope>
</reference>
<accession>A0A078FG82</accession>
<evidence type="ECO:0000313" key="5">
    <source>
        <dbReference type="Proteomes" id="UP000028999"/>
    </source>
</evidence>
<dbReference type="Proteomes" id="UP001295469">
    <property type="component" value="Chromosome C03"/>
</dbReference>
<dbReference type="CDD" id="cd04660">
    <property type="entry name" value="nsLTP_like"/>
    <property type="match status" value="1"/>
</dbReference>